<dbReference type="SUPFAM" id="SSF52540">
    <property type="entry name" value="P-loop containing nucleoside triphosphate hydrolases"/>
    <property type="match status" value="1"/>
</dbReference>
<dbReference type="NCBIfam" id="TIGR00682">
    <property type="entry name" value="lpxK"/>
    <property type="match status" value="1"/>
</dbReference>
<dbReference type="PANTHER" id="PTHR42724:SF1">
    <property type="entry name" value="TETRAACYLDISACCHARIDE 4'-KINASE, MITOCHONDRIAL-RELATED"/>
    <property type="match status" value="1"/>
</dbReference>
<feature type="compositionally biased region" description="Polar residues" evidence="14">
    <location>
        <begin position="347"/>
        <end position="356"/>
    </location>
</feature>
<dbReference type="InterPro" id="IPR003758">
    <property type="entry name" value="LpxK"/>
</dbReference>
<keyword evidence="10 13" id="KW-0067">ATP-binding</keyword>
<dbReference type="RefSeq" id="WP_407348856.1">
    <property type="nucleotide sequence ID" value="NZ_CP136864.1"/>
</dbReference>
<gene>
    <name evidence="13 16" type="primary">lpxK</name>
    <name evidence="16" type="ORF">R0135_03410</name>
</gene>
<comment type="function">
    <text evidence="1 13">Transfers the gamma-phosphate of ATP to the 4'-position of a tetraacyldisaccharide 1-phosphate intermediate (termed DS-1-P) to form tetraacyldisaccharide 1,4'-bis-phosphate (lipid IVA).</text>
</comment>
<feature type="binding site" evidence="13">
    <location>
        <begin position="62"/>
        <end position="69"/>
    </location>
    <ligand>
        <name>ATP</name>
        <dbReference type="ChEBI" id="CHEBI:30616"/>
    </ligand>
</feature>
<keyword evidence="15" id="KW-0472">Membrane</keyword>
<evidence type="ECO:0000256" key="11">
    <source>
        <dbReference type="ARBA" id="ARBA00023098"/>
    </source>
</evidence>
<keyword evidence="15" id="KW-0812">Transmembrane</keyword>
<evidence type="ECO:0000256" key="14">
    <source>
        <dbReference type="SAM" id="MobiDB-lite"/>
    </source>
</evidence>
<dbReference type="GO" id="GO:0009029">
    <property type="term" value="F:lipid-A 4'-kinase activity"/>
    <property type="evidence" value="ECO:0007669"/>
    <property type="project" value="UniProtKB-EC"/>
</dbReference>
<accession>A0ABZ0I4X2</accession>
<dbReference type="Proteomes" id="UP001626537">
    <property type="component" value="Chromosome"/>
</dbReference>
<evidence type="ECO:0000256" key="13">
    <source>
        <dbReference type="HAMAP-Rule" id="MF_00409"/>
    </source>
</evidence>
<keyword evidence="15" id="KW-1133">Transmembrane helix</keyword>
<keyword evidence="5 13" id="KW-0444">Lipid biosynthesis</keyword>
<evidence type="ECO:0000313" key="16">
    <source>
        <dbReference type="EMBL" id="WOJ94220.1"/>
    </source>
</evidence>
<sequence length="356" mass="38102">MRDSLTLAVERAWFQTPKLLLLLLPLEWLFAALTAFRRLAFRKGWLSSGHPGVPVIVVGNLTVGGTGKTPVVLGITQSLIALGFRVAVVSRGYGGSSVGTVQVTPHSDYREVGDEALLVAQSSDALVVVGRDRLAAAKHAVRLGAEVIISDDGLQHYALQRDVEVVTSDAKAGFGNGHLLPVGPLREPPRRLATVDFFLQRGGQDPHSGTRYHAKQFRRLSDGELRSTCDPGFGPAVHAVAAIAQPQRFFETLRGLGMEPIEHCFADHRPFLGSDFDGLDDLPVVLTAKDAVKCPGSLSSDIWILDMEIEFPEGFVEQLLKRASLLGAKRASGSNAQSASSKKAAPQTLTSGGDAL</sequence>
<feature type="transmembrane region" description="Helical" evidence="15">
    <location>
        <begin position="20"/>
        <end position="40"/>
    </location>
</feature>
<feature type="compositionally biased region" description="Low complexity" evidence="14">
    <location>
        <begin position="336"/>
        <end position="345"/>
    </location>
</feature>
<keyword evidence="17" id="KW-1185">Reference proteome</keyword>
<proteinExistence type="inferred from homology"/>
<name>A0ABZ0I4X2_9GAMM</name>
<evidence type="ECO:0000256" key="2">
    <source>
        <dbReference type="ARBA" id="ARBA00004870"/>
    </source>
</evidence>
<keyword evidence="7 13" id="KW-0808">Transferase</keyword>
<evidence type="ECO:0000256" key="15">
    <source>
        <dbReference type="SAM" id="Phobius"/>
    </source>
</evidence>
<comment type="catalytic activity">
    <reaction evidence="13">
        <text>a lipid A disaccharide + ATP = a lipid IVA + ADP + H(+)</text>
        <dbReference type="Rhea" id="RHEA:67840"/>
        <dbReference type="ChEBI" id="CHEBI:15378"/>
        <dbReference type="ChEBI" id="CHEBI:30616"/>
        <dbReference type="ChEBI" id="CHEBI:176343"/>
        <dbReference type="ChEBI" id="CHEBI:176425"/>
        <dbReference type="ChEBI" id="CHEBI:456216"/>
        <dbReference type="EC" id="2.7.1.130"/>
    </reaction>
</comment>
<dbReference type="HAMAP" id="MF_00409">
    <property type="entry name" value="LpxK"/>
    <property type="match status" value="1"/>
</dbReference>
<keyword evidence="6 13" id="KW-0441">Lipid A biosynthesis</keyword>
<evidence type="ECO:0000256" key="4">
    <source>
        <dbReference type="ARBA" id="ARBA00016436"/>
    </source>
</evidence>
<reference evidence="16 17" key="1">
    <citation type="submission" date="2023-10" db="EMBL/GenBank/DDBJ databases">
        <title>Two novel species belonging to the OM43/NOR5 clade.</title>
        <authorList>
            <person name="Park M."/>
        </authorList>
    </citation>
    <scope>NUCLEOTIDE SEQUENCE [LARGE SCALE GENOMIC DNA]</scope>
    <source>
        <strain evidence="16 17">IMCC43200</strain>
    </source>
</reference>
<comment type="similarity">
    <text evidence="13">Belongs to the LpxK family.</text>
</comment>
<evidence type="ECO:0000256" key="6">
    <source>
        <dbReference type="ARBA" id="ARBA00022556"/>
    </source>
</evidence>
<evidence type="ECO:0000256" key="9">
    <source>
        <dbReference type="ARBA" id="ARBA00022777"/>
    </source>
</evidence>
<feature type="region of interest" description="Disordered" evidence="14">
    <location>
        <begin position="336"/>
        <end position="356"/>
    </location>
</feature>
<dbReference type="InterPro" id="IPR027417">
    <property type="entry name" value="P-loop_NTPase"/>
</dbReference>
<comment type="pathway">
    <text evidence="2 13">Glycolipid biosynthesis; lipid IV(A) biosynthesis; lipid IV(A) from (3R)-3-hydroxytetradecanoyl-[acyl-carrier-protein] and UDP-N-acetyl-alpha-D-glucosamine: step 6/6.</text>
</comment>
<organism evidence="16 17">
    <name type="scientific">Congregibacter variabilis</name>
    <dbReference type="NCBI Taxonomy" id="3081200"/>
    <lineage>
        <taxon>Bacteria</taxon>
        <taxon>Pseudomonadati</taxon>
        <taxon>Pseudomonadota</taxon>
        <taxon>Gammaproteobacteria</taxon>
        <taxon>Cellvibrionales</taxon>
        <taxon>Halieaceae</taxon>
        <taxon>Congregibacter</taxon>
    </lineage>
</organism>
<evidence type="ECO:0000256" key="8">
    <source>
        <dbReference type="ARBA" id="ARBA00022741"/>
    </source>
</evidence>
<evidence type="ECO:0000256" key="12">
    <source>
        <dbReference type="ARBA" id="ARBA00029757"/>
    </source>
</evidence>
<protein>
    <recommendedName>
        <fullName evidence="4 13">Tetraacyldisaccharide 4'-kinase</fullName>
        <ecNumber evidence="3 13">2.7.1.130</ecNumber>
    </recommendedName>
    <alternativeName>
        <fullName evidence="12 13">Lipid A 4'-kinase</fullName>
    </alternativeName>
</protein>
<keyword evidence="9 13" id="KW-0418">Kinase</keyword>
<keyword evidence="11 13" id="KW-0443">Lipid metabolism</keyword>
<evidence type="ECO:0000256" key="1">
    <source>
        <dbReference type="ARBA" id="ARBA00002274"/>
    </source>
</evidence>
<evidence type="ECO:0000256" key="3">
    <source>
        <dbReference type="ARBA" id="ARBA00012071"/>
    </source>
</evidence>
<dbReference type="PANTHER" id="PTHR42724">
    <property type="entry name" value="TETRAACYLDISACCHARIDE 4'-KINASE"/>
    <property type="match status" value="1"/>
</dbReference>
<evidence type="ECO:0000313" key="17">
    <source>
        <dbReference type="Proteomes" id="UP001626537"/>
    </source>
</evidence>
<keyword evidence="8 13" id="KW-0547">Nucleotide-binding</keyword>
<dbReference type="EC" id="2.7.1.130" evidence="3 13"/>
<dbReference type="CDD" id="cd01983">
    <property type="entry name" value="SIMIBI"/>
    <property type="match status" value="1"/>
</dbReference>
<evidence type="ECO:0000256" key="10">
    <source>
        <dbReference type="ARBA" id="ARBA00022840"/>
    </source>
</evidence>
<dbReference type="Pfam" id="PF02606">
    <property type="entry name" value="LpxK"/>
    <property type="match status" value="1"/>
</dbReference>
<dbReference type="EMBL" id="CP136864">
    <property type="protein sequence ID" value="WOJ94220.1"/>
    <property type="molecule type" value="Genomic_DNA"/>
</dbReference>
<evidence type="ECO:0000256" key="7">
    <source>
        <dbReference type="ARBA" id="ARBA00022679"/>
    </source>
</evidence>
<evidence type="ECO:0000256" key="5">
    <source>
        <dbReference type="ARBA" id="ARBA00022516"/>
    </source>
</evidence>